<keyword evidence="2" id="KW-0479">Metal-binding</keyword>
<evidence type="ECO:0000256" key="4">
    <source>
        <dbReference type="ARBA" id="ARBA00022833"/>
    </source>
</evidence>
<dbReference type="PANTHER" id="PTHR42978">
    <property type="entry name" value="QUORUM-QUENCHING LACTONASE YTNP-RELATED-RELATED"/>
    <property type="match status" value="1"/>
</dbReference>
<protein>
    <submittedName>
        <fullName evidence="6">Glyoxylase, beta-lactamase superfamily II</fullName>
    </submittedName>
</protein>
<dbReference type="EMBL" id="FNIT01000003">
    <property type="protein sequence ID" value="SDO07304.1"/>
    <property type="molecule type" value="Genomic_DNA"/>
</dbReference>
<keyword evidence="7" id="KW-1185">Reference proteome</keyword>
<dbReference type="AlphaFoldDB" id="A0A1H0GKC0"/>
<evidence type="ECO:0000256" key="2">
    <source>
        <dbReference type="ARBA" id="ARBA00022723"/>
    </source>
</evidence>
<dbReference type="InterPro" id="IPR036866">
    <property type="entry name" value="RibonucZ/Hydroxyglut_hydro"/>
</dbReference>
<comment type="similarity">
    <text evidence="1">Belongs to the metallo-beta-lactamase superfamily.</text>
</comment>
<proteinExistence type="inferred from homology"/>
<feature type="domain" description="Metallo-beta-lactamase" evidence="5">
    <location>
        <begin position="71"/>
        <end position="269"/>
    </location>
</feature>
<sequence>MEIETLIDENPGAPGWRRFTVGDAVVVQILDGIRPGEGPFPTFGENQSAEAVGDLMAANGLPRDRFVNFFQPTLIELGDQLVLIDTGMGEGGRANGMGLLLQRMGAAGYAPEDVDIVVLTHLHGDHIGGLMEGGSPAFPNARYAIGEQELAFWTSDEAMAGASSGNAKMVVQMVVPLRERATMLKDGDEVLPGLTARAAFGHTPGMLAFELRSGERRMMFMADTFSQFVVSFQHPEWHVRFDMDKQAAVATRQRFAEMLAGENILFAGYHLPFPAVGSVLRDGEAYRFLPEAYATLL</sequence>
<evidence type="ECO:0000256" key="1">
    <source>
        <dbReference type="ARBA" id="ARBA00007749"/>
    </source>
</evidence>
<reference evidence="6 7" key="1">
    <citation type="submission" date="2016-10" db="EMBL/GenBank/DDBJ databases">
        <authorList>
            <person name="de Groot N.N."/>
        </authorList>
    </citation>
    <scope>NUCLEOTIDE SEQUENCE [LARGE SCALE GENOMIC DNA]</scope>
    <source>
        <strain evidence="7">L7-484,KACC 16230,DSM 25025</strain>
    </source>
</reference>
<dbReference type="STRING" id="1166073.SAMN05192530_103165"/>
<accession>A0A1H0GKC0</accession>
<dbReference type="Gene3D" id="3.60.15.10">
    <property type="entry name" value="Ribonuclease Z/Hydroxyacylglutathione hydrolase-like"/>
    <property type="match status" value="1"/>
</dbReference>
<dbReference type="SMART" id="SM00849">
    <property type="entry name" value="Lactamase_B"/>
    <property type="match status" value="1"/>
</dbReference>
<evidence type="ECO:0000259" key="5">
    <source>
        <dbReference type="SMART" id="SM00849"/>
    </source>
</evidence>
<keyword evidence="3" id="KW-0378">Hydrolase</keyword>
<dbReference type="Pfam" id="PF00753">
    <property type="entry name" value="Lactamase_B"/>
    <property type="match status" value="1"/>
</dbReference>
<gene>
    <name evidence="6" type="ORF">SAMN05192530_103165</name>
</gene>
<dbReference type="SUPFAM" id="SSF56281">
    <property type="entry name" value="Metallo-hydrolase/oxidoreductase"/>
    <property type="match status" value="1"/>
</dbReference>
<dbReference type="InterPro" id="IPR051013">
    <property type="entry name" value="MBL_superfamily_lactonases"/>
</dbReference>
<name>A0A1H0GKC0_9HYPH</name>
<dbReference type="CDD" id="cd07720">
    <property type="entry name" value="OPHC2-like_MBL-fold"/>
    <property type="match status" value="1"/>
</dbReference>
<dbReference type="GO" id="GO:0046872">
    <property type="term" value="F:metal ion binding"/>
    <property type="evidence" value="ECO:0007669"/>
    <property type="project" value="UniProtKB-KW"/>
</dbReference>
<dbReference type="GO" id="GO:0016787">
    <property type="term" value="F:hydrolase activity"/>
    <property type="evidence" value="ECO:0007669"/>
    <property type="project" value="UniProtKB-KW"/>
</dbReference>
<organism evidence="6 7">
    <name type="scientific">Aureimonas jatrophae</name>
    <dbReference type="NCBI Taxonomy" id="1166073"/>
    <lineage>
        <taxon>Bacteria</taxon>
        <taxon>Pseudomonadati</taxon>
        <taxon>Pseudomonadota</taxon>
        <taxon>Alphaproteobacteria</taxon>
        <taxon>Hyphomicrobiales</taxon>
        <taxon>Aurantimonadaceae</taxon>
        <taxon>Aureimonas</taxon>
    </lineage>
</organism>
<dbReference type="Proteomes" id="UP000198793">
    <property type="component" value="Unassembled WGS sequence"/>
</dbReference>
<evidence type="ECO:0000313" key="6">
    <source>
        <dbReference type="EMBL" id="SDO07304.1"/>
    </source>
</evidence>
<dbReference type="PANTHER" id="PTHR42978:SF6">
    <property type="entry name" value="QUORUM-QUENCHING LACTONASE YTNP-RELATED"/>
    <property type="match status" value="1"/>
</dbReference>
<dbReference type="InterPro" id="IPR001279">
    <property type="entry name" value="Metallo-B-lactamas"/>
</dbReference>
<evidence type="ECO:0000256" key="3">
    <source>
        <dbReference type="ARBA" id="ARBA00022801"/>
    </source>
</evidence>
<keyword evidence="4" id="KW-0862">Zinc</keyword>
<evidence type="ECO:0000313" key="7">
    <source>
        <dbReference type="Proteomes" id="UP000198793"/>
    </source>
</evidence>